<protein>
    <recommendedName>
        <fullName evidence="9">G-protein coupled receptors family 1 profile domain-containing protein</fullName>
    </recommendedName>
</protein>
<dbReference type="GO" id="GO:0032870">
    <property type="term" value="P:cellular response to hormone stimulus"/>
    <property type="evidence" value="ECO:0007669"/>
    <property type="project" value="TreeGrafter"/>
</dbReference>
<evidence type="ECO:0000259" key="9">
    <source>
        <dbReference type="PROSITE" id="PS50262"/>
    </source>
</evidence>
<evidence type="ECO:0000256" key="7">
    <source>
        <dbReference type="RuleBase" id="RU000688"/>
    </source>
</evidence>
<gene>
    <name evidence="10" type="ORF">LSH36_781g02024</name>
</gene>
<feature type="transmembrane region" description="Helical" evidence="8">
    <location>
        <begin position="34"/>
        <end position="60"/>
    </location>
</feature>
<dbReference type="PROSITE" id="PS00237">
    <property type="entry name" value="G_PROTEIN_RECEP_F1_1"/>
    <property type="match status" value="1"/>
</dbReference>
<keyword evidence="6 7" id="KW-0675">Receptor</keyword>
<reference evidence="10" key="1">
    <citation type="journal article" date="2023" name="Mol. Biol. Evol.">
        <title>Third-Generation Sequencing Reveals the Adaptive Role of the Epigenome in Three Deep-Sea Polychaetes.</title>
        <authorList>
            <person name="Perez M."/>
            <person name="Aroh O."/>
            <person name="Sun Y."/>
            <person name="Lan Y."/>
            <person name="Juniper S.K."/>
            <person name="Young C.R."/>
            <person name="Angers B."/>
            <person name="Qian P.Y."/>
        </authorList>
    </citation>
    <scope>NUCLEOTIDE SEQUENCE</scope>
    <source>
        <strain evidence="10">P08H-3</strain>
    </source>
</reference>
<feature type="transmembrane region" description="Helical" evidence="8">
    <location>
        <begin position="151"/>
        <end position="167"/>
    </location>
</feature>
<comment type="caution">
    <text evidence="10">The sequence shown here is derived from an EMBL/GenBank/DDBJ whole genome shotgun (WGS) entry which is preliminary data.</text>
</comment>
<evidence type="ECO:0000256" key="1">
    <source>
        <dbReference type="ARBA" id="ARBA00004651"/>
    </source>
</evidence>
<proteinExistence type="inferred from homology"/>
<dbReference type="Gene3D" id="1.20.1070.10">
    <property type="entry name" value="Rhodopsin 7-helix transmembrane proteins"/>
    <property type="match status" value="1"/>
</dbReference>
<dbReference type="PANTHER" id="PTHR24241">
    <property type="entry name" value="NEUROPEPTIDE RECEPTOR-RELATED G-PROTEIN COUPLED RECEPTOR"/>
    <property type="match status" value="1"/>
</dbReference>
<feature type="domain" description="G-protein coupled receptors family 1 profile" evidence="9">
    <location>
        <begin position="51"/>
        <end position="166"/>
    </location>
</feature>
<dbReference type="Proteomes" id="UP001208570">
    <property type="component" value="Unassembled WGS sequence"/>
</dbReference>
<evidence type="ECO:0000313" key="11">
    <source>
        <dbReference type="Proteomes" id="UP001208570"/>
    </source>
</evidence>
<keyword evidence="2" id="KW-1003">Cell membrane</keyword>
<dbReference type="PROSITE" id="PS50262">
    <property type="entry name" value="G_PROTEIN_RECEP_F1_2"/>
    <property type="match status" value="1"/>
</dbReference>
<accession>A0AAD9MV57</accession>
<dbReference type="EMBL" id="JAODUP010000781">
    <property type="protein sequence ID" value="KAK2144159.1"/>
    <property type="molecule type" value="Genomic_DNA"/>
</dbReference>
<feature type="transmembrane region" description="Helical" evidence="8">
    <location>
        <begin position="110"/>
        <end position="130"/>
    </location>
</feature>
<dbReference type="PRINTS" id="PR00237">
    <property type="entry name" value="GPCRRHODOPSN"/>
</dbReference>
<keyword evidence="4 8" id="KW-1133">Transmembrane helix</keyword>
<comment type="similarity">
    <text evidence="7">Belongs to the G-protein coupled receptor 1 family.</text>
</comment>
<evidence type="ECO:0000256" key="5">
    <source>
        <dbReference type="ARBA" id="ARBA00023136"/>
    </source>
</evidence>
<dbReference type="GO" id="GO:0042277">
    <property type="term" value="F:peptide binding"/>
    <property type="evidence" value="ECO:0007669"/>
    <property type="project" value="TreeGrafter"/>
</dbReference>
<keyword evidence="3 7" id="KW-0812">Transmembrane</keyword>
<dbReference type="PANTHER" id="PTHR24241:SF59">
    <property type="entry name" value="ADIPOKINETIC HORMONE RECEPTOR, ISOFORM C"/>
    <property type="match status" value="1"/>
</dbReference>
<keyword evidence="5 8" id="KW-0472">Membrane</keyword>
<evidence type="ECO:0000313" key="10">
    <source>
        <dbReference type="EMBL" id="KAK2144159.1"/>
    </source>
</evidence>
<dbReference type="Pfam" id="PF00001">
    <property type="entry name" value="7tm_1"/>
    <property type="match status" value="1"/>
</dbReference>
<comment type="subcellular location">
    <subcellularLocation>
        <location evidence="1">Cell membrane</location>
        <topology evidence="1">Multi-pass membrane protein</topology>
    </subcellularLocation>
</comment>
<evidence type="ECO:0000256" key="3">
    <source>
        <dbReference type="ARBA" id="ARBA00022692"/>
    </source>
</evidence>
<evidence type="ECO:0000256" key="2">
    <source>
        <dbReference type="ARBA" id="ARBA00022475"/>
    </source>
</evidence>
<dbReference type="AlphaFoldDB" id="A0AAD9MV57"/>
<dbReference type="GO" id="GO:0005886">
    <property type="term" value="C:plasma membrane"/>
    <property type="evidence" value="ECO:0007669"/>
    <property type="project" value="UniProtKB-SubCell"/>
</dbReference>
<dbReference type="GO" id="GO:0004930">
    <property type="term" value="F:G protein-coupled receptor activity"/>
    <property type="evidence" value="ECO:0007669"/>
    <property type="project" value="UniProtKB-KW"/>
</dbReference>
<keyword evidence="7" id="KW-0807">Transducer</keyword>
<organism evidence="10 11">
    <name type="scientific">Paralvinella palmiformis</name>
    <dbReference type="NCBI Taxonomy" id="53620"/>
    <lineage>
        <taxon>Eukaryota</taxon>
        <taxon>Metazoa</taxon>
        <taxon>Spiralia</taxon>
        <taxon>Lophotrochozoa</taxon>
        <taxon>Annelida</taxon>
        <taxon>Polychaeta</taxon>
        <taxon>Sedentaria</taxon>
        <taxon>Canalipalpata</taxon>
        <taxon>Terebellida</taxon>
        <taxon>Terebelliformia</taxon>
        <taxon>Alvinellidae</taxon>
        <taxon>Paralvinella</taxon>
    </lineage>
</organism>
<name>A0AAD9MV57_9ANNE</name>
<dbReference type="InterPro" id="IPR000276">
    <property type="entry name" value="GPCR_Rhodpsn"/>
</dbReference>
<sequence length="400" mass="44796">MTNIEIGAPTVTTENRSAQAHGELPPEMTFNDGAMLSVIVYSVLFVVAACGNLTVFITLFRNRHRRSRVNRFILHLAAADLIVTFVMMPLEISWNVTVAWLAGDVMCRVMMFFRAFGFYLSSSVLVTISLDRYFAILHPLTIRDANRRGRIMIALSWAFSFIASMPQNEAGNRSYIPGFYEDATGINRRQNSAFGWQQLSQRLRQLRAIPATGICNFYWLMSRTGQNSYNITSPIGHNPYWVTPPSGHYSYRATSPKGRNSNRSPTGLQLLQGYSSYRVTAPTGLQLIQGYSSYGVTSRTGLQLLQGYSSYRVTAPTGLQLLQGYSSNRVTAPTWLQLLQGYSSYGVTTPTGLQLLQGYSSYRVTAPTGLQLLRGYNSYRVTTPRGLQLLQGYSYYGCYM</sequence>
<feature type="transmembrane region" description="Helical" evidence="8">
    <location>
        <begin position="72"/>
        <end position="90"/>
    </location>
</feature>
<dbReference type="SUPFAM" id="SSF81321">
    <property type="entry name" value="Family A G protein-coupled receptor-like"/>
    <property type="match status" value="1"/>
</dbReference>
<dbReference type="InterPro" id="IPR017452">
    <property type="entry name" value="GPCR_Rhodpsn_7TM"/>
</dbReference>
<evidence type="ECO:0000256" key="4">
    <source>
        <dbReference type="ARBA" id="ARBA00022989"/>
    </source>
</evidence>
<evidence type="ECO:0000256" key="6">
    <source>
        <dbReference type="ARBA" id="ARBA00023170"/>
    </source>
</evidence>
<keyword evidence="11" id="KW-1185">Reference proteome</keyword>
<evidence type="ECO:0000256" key="8">
    <source>
        <dbReference type="SAM" id="Phobius"/>
    </source>
</evidence>
<keyword evidence="7" id="KW-0297">G-protein coupled receptor</keyword>